<feature type="transmembrane region" description="Helical" evidence="10">
    <location>
        <begin position="127"/>
        <end position="152"/>
    </location>
</feature>
<evidence type="ECO:0000256" key="9">
    <source>
        <dbReference type="ARBA" id="ARBA00023224"/>
    </source>
</evidence>
<proteinExistence type="predicted"/>
<evidence type="ECO:0000313" key="11">
    <source>
        <dbReference type="EnsemblMetazoa" id="AMIN015591-PA"/>
    </source>
</evidence>
<dbReference type="VEuPathDB" id="VectorBase:AMIN015591"/>
<name>A0A182WQV5_9DIPT</name>
<protein>
    <submittedName>
        <fullName evidence="11">Uncharacterized protein</fullName>
    </submittedName>
</protein>
<feature type="transmembrane region" description="Helical" evidence="10">
    <location>
        <begin position="264"/>
        <end position="285"/>
    </location>
</feature>
<dbReference type="Proteomes" id="UP000075920">
    <property type="component" value="Unassembled WGS sequence"/>
</dbReference>
<evidence type="ECO:0000256" key="6">
    <source>
        <dbReference type="ARBA" id="ARBA00022989"/>
    </source>
</evidence>
<evidence type="ECO:0000256" key="10">
    <source>
        <dbReference type="SAM" id="Phobius"/>
    </source>
</evidence>
<dbReference type="GO" id="GO:0007165">
    <property type="term" value="P:signal transduction"/>
    <property type="evidence" value="ECO:0007669"/>
    <property type="project" value="UniProtKB-KW"/>
</dbReference>
<dbReference type="GO" id="GO:0004984">
    <property type="term" value="F:olfactory receptor activity"/>
    <property type="evidence" value="ECO:0007669"/>
    <property type="project" value="InterPro"/>
</dbReference>
<keyword evidence="2" id="KW-1003">Cell membrane</keyword>
<evidence type="ECO:0000313" key="12">
    <source>
        <dbReference type="Proteomes" id="UP000075920"/>
    </source>
</evidence>
<accession>A0A182WQV5</accession>
<keyword evidence="7 10" id="KW-0472">Membrane</keyword>
<dbReference type="GO" id="GO:0005886">
    <property type="term" value="C:plasma membrane"/>
    <property type="evidence" value="ECO:0007669"/>
    <property type="project" value="UniProtKB-SubCell"/>
</dbReference>
<feature type="transmembrane region" description="Helical" evidence="10">
    <location>
        <begin position="62"/>
        <end position="86"/>
    </location>
</feature>
<evidence type="ECO:0000256" key="7">
    <source>
        <dbReference type="ARBA" id="ARBA00023136"/>
    </source>
</evidence>
<feature type="transmembrane region" description="Helical" evidence="10">
    <location>
        <begin position="35"/>
        <end position="56"/>
    </location>
</feature>
<keyword evidence="12" id="KW-1185">Reference proteome</keyword>
<keyword evidence="8" id="KW-0675">Receptor</keyword>
<dbReference type="PANTHER" id="PTHR21137:SF35">
    <property type="entry name" value="ODORANT RECEPTOR 19A-RELATED"/>
    <property type="match status" value="1"/>
</dbReference>
<dbReference type="AlphaFoldDB" id="A0A182WQV5"/>
<reference evidence="11" key="2">
    <citation type="submission" date="2020-05" db="UniProtKB">
        <authorList>
            <consortium name="EnsemblMetazoa"/>
        </authorList>
    </citation>
    <scope>IDENTIFICATION</scope>
    <source>
        <strain evidence="11">MINIMUS1</strain>
    </source>
</reference>
<evidence type="ECO:0000256" key="4">
    <source>
        <dbReference type="ARBA" id="ARBA00022692"/>
    </source>
</evidence>
<keyword evidence="3" id="KW-0716">Sensory transduction</keyword>
<dbReference type="GO" id="GO:0005549">
    <property type="term" value="F:odorant binding"/>
    <property type="evidence" value="ECO:0007669"/>
    <property type="project" value="InterPro"/>
</dbReference>
<sequence length="387" mass="44589">MNFFKLEQPPGVPHIPIKLLKMIGIIGRQKERFRILPLFLVYFFIIALPKSCLGYPSFELAIIGIAELFFQTNTFCGIFLLFINGYKLEHFIKRARTFSQKVLSESSPAIVQHLTTQHEFIHKVTRIFFIVVLYAANFYVFAPILSTLYTLYRTAKSSNETIYYTLHMEENFYGLATRTSGADYLLFGAIMTPTSYLCAFAGTVKILTVCNCIIYCTLYFQLIQVKLQTVAQDNTFREELKTIVMLHQEALNCARFLESITSLVLLQQLLLCVLIWCSMLLYFTVSGFNVSFMNLFVLFVFDTTETLAYCYLGEQLSNESANVARVVYERNWEMQTPAIQRDLKLVLVRAQVPVGITAGKFCFMNMEQFGIILKTTYSIFVVLREQF</sequence>
<evidence type="ECO:0000256" key="5">
    <source>
        <dbReference type="ARBA" id="ARBA00022725"/>
    </source>
</evidence>
<dbReference type="STRING" id="112268.A0A182WQV5"/>
<comment type="subcellular location">
    <subcellularLocation>
        <location evidence="1">Cell membrane</location>
        <topology evidence="1">Multi-pass membrane protein</topology>
    </subcellularLocation>
</comment>
<dbReference type="PANTHER" id="PTHR21137">
    <property type="entry name" value="ODORANT RECEPTOR"/>
    <property type="match status" value="1"/>
</dbReference>
<organism evidence="11 12">
    <name type="scientific">Anopheles minimus</name>
    <dbReference type="NCBI Taxonomy" id="112268"/>
    <lineage>
        <taxon>Eukaryota</taxon>
        <taxon>Metazoa</taxon>
        <taxon>Ecdysozoa</taxon>
        <taxon>Arthropoda</taxon>
        <taxon>Hexapoda</taxon>
        <taxon>Insecta</taxon>
        <taxon>Pterygota</taxon>
        <taxon>Neoptera</taxon>
        <taxon>Endopterygota</taxon>
        <taxon>Diptera</taxon>
        <taxon>Nematocera</taxon>
        <taxon>Culicoidea</taxon>
        <taxon>Culicidae</taxon>
        <taxon>Anophelinae</taxon>
        <taxon>Anopheles</taxon>
    </lineage>
</organism>
<keyword evidence="5" id="KW-0552">Olfaction</keyword>
<evidence type="ECO:0000256" key="3">
    <source>
        <dbReference type="ARBA" id="ARBA00022606"/>
    </source>
</evidence>
<keyword evidence="9" id="KW-0807">Transducer</keyword>
<dbReference type="Pfam" id="PF02949">
    <property type="entry name" value="7tm_6"/>
    <property type="match status" value="1"/>
</dbReference>
<reference evidence="12" key="1">
    <citation type="submission" date="2013-03" db="EMBL/GenBank/DDBJ databases">
        <title>The Genome Sequence of Anopheles minimus MINIMUS1.</title>
        <authorList>
            <consortium name="The Broad Institute Genomics Platform"/>
            <person name="Neafsey D.E."/>
            <person name="Walton C."/>
            <person name="Walker B."/>
            <person name="Young S.K."/>
            <person name="Zeng Q."/>
            <person name="Gargeya S."/>
            <person name="Fitzgerald M."/>
            <person name="Haas B."/>
            <person name="Abouelleil A."/>
            <person name="Allen A.W."/>
            <person name="Alvarado L."/>
            <person name="Arachchi H.M."/>
            <person name="Berlin A.M."/>
            <person name="Chapman S.B."/>
            <person name="Gainer-Dewar J."/>
            <person name="Goldberg J."/>
            <person name="Griggs A."/>
            <person name="Gujja S."/>
            <person name="Hansen M."/>
            <person name="Howarth C."/>
            <person name="Imamovic A."/>
            <person name="Ireland A."/>
            <person name="Larimer J."/>
            <person name="McCowan C."/>
            <person name="Murphy C."/>
            <person name="Pearson M."/>
            <person name="Poon T.W."/>
            <person name="Priest M."/>
            <person name="Roberts A."/>
            <person name="Saif S."/>
            <person name="Shea T."/>
            <person name="Sisk P."/>
            <person name="Sykes S."/>
            <person name="Wortman J."/>
            <person name="Nusbaum C."/>
            <person name="Birren B."/>
        </authorList>
    </citation>
    <scope>NUCLEOTIDE SEQUENCE [LARGE SCALE GENOMIC DNA]</scope>
    <source>
        <strain evidence="12">MINIMUS1</strain>
    </source>
</reference>
<evidence type="ECO:0000256" key="8">
    <source>
        <dbReference type="ARBA" id="ARBA00023170"/>
    </source>
</evidence>
<evidence type="ECO:0000256" key="1">
    <source>
        <dbReference type="ARBA" id="ARBA00004651"/>
    </source>
</evidence>
<dbReference type="InterPro" id="IPR004117">
    <property type="entry name" value="7tm6_olfct_rcpt"/>
</dbReference>
<keyword evidence="6 10" id="KW-1133">Transmembrane helix</keyword>
<evidence type="ECO:0000256" key="2">
    <source>
        <dbReference type="ARBA" id="ARBA00022475"/>
    </source>
</evidence>
<dbReference type="EnsemblMetazoa" id="AMIN015591-RA">
    <property type="protein sequence ID" value="AMIN015591-PA"/>
    <property type="gene ID" value="AMIN015591"/>
</dbReference>
<feature type="transmembrane region" description="Helical" evidence="10">
    <location>
        <begin position="194"/>
        <end position="220"/>
    </location>
</feature>
<keyword evidence="4 10" id="KW-0812">Transmembrane</keyword>